<dbReference type="Proteomes" id="UP001604336">
    <property type="component" value="Unassembled WGS sequence"/>
</dbReference>
<organism evidence="1 2">
    <name type="scientific">Abeliophyllum distichum</name>
    <dbReference type="NCBI Taxonomy" id="126358"/>
    <lineage>
        <taxon>Eukaryota</taxon>
        <taxon>Viridiplantae</taxon>
        <taxon>Streptophyta</taxon>
        <taxon>Embryophyta</taxon>
        <taxon>Tracheophyta</taxon>
        <taxon>Spermatophyta</taxon>
        <taxon>Magnoliopsida</taxon>
        <taxon>eudicotyledons</taxon>
        <taxon>Gunneridae</taxon>
        <taxon>Pentapetalae</taxon>
        <taxon>asterids</taxon>
        <taxon>lamiids</taxon>
        <taxon>Lamiales</taxon>
        <taxon>Oleaceae</taxon>
        <taxon>Forsythieae</taxon>
        <taxon>Abeliophyllum</taxon>
    </lineage>
</organism>
<accession>A0ABD1QGE2</accession>
<keyword evidence="2" id="KW-1185">Reference proteome</keyword>
<name>A0ABD1QGE2_9LAMI</name>
<evidence type="ECO:0000313" key="2">
    <source>
        <dbReference type="Proteomes" id="UP001604336"/>
    </source>
</evidence>
<gene>
    <name evidence="1" type="ORF">Adt_35553</name>
</gene>
<sequence length="107" mass="12065">MEEDEASIHYPHCVALVFCNVIARNGLVRMLVDDGSVVNILIGSTFDEMEVDHELNAISELLFGFTRDSLVPRRRITLAVDFEEPPCHLKKFMEFLVVDTCSAYDGS</sequence>
<evidence type="ECO:0000313" key="1">
    <source>
        <dbReference type="EMBL" id="KAL2474817.1"/>
    </source>
</evidence>
<protein>
    <submittedName>
        <fullName evidence="1">Uncharacterized protein</fullName>
    </submittedName>
</protein>
<dbReference type="AlphaFoldDB" id="A0ABD1QGE2"/>
<reference evidence="2" key="1">
    <citation type="submission" date="2024-07" db="EMBL/GenBank/DDBJ databases">
        <title>Two chromosome-level genome assemblies of Korean endemic species Abeliophyllum distichum and Forsythia ovata (Oleaceae).</title>
        <authorList>
            <person name="Jang H."/>
        </authorList>
    </citation>
    <scope>NUCLEOTIDE SEQUENCE [LARGE SCALE GENOMIC DNA]</scope>
</reference>
<comment type="caution">
    <text evidence="1">The sequence shown here is derived from an EMBL/GenBank/DDBJ whole genome shotgun (WGS) entry which is preliminary data.</text>
</comment>
<proteinExistence type="predicted"/>
<dbReference type="EMBL" id="JBFOLK010000011">
    <property type="protein sequence ID" value="KAL2474817.1"/>
    <property type="molecule type" value="Genomic_DNA"/>
</dbReference>